<dbReference type="SUPFAM" id="SSF89550">
    <property type="entry name" value="PHP domain-like"/>
    <property type="match status" value="1"/>
</dbReference>
<dbReference type="InterPro" id="IPR003141">
    <property type="entry name" value="Pol/His_phosphatase_N"/>
</dbReference>
<dbReference type="PANTHER" id="PTHR42924">
    <property type="entry name" value="EXONUCLEASE"/>
    <property type="match status" value="1"/>
</dbReference>
<protein>
    <submittedName>
        <fullName evidence="2">PHP domain-containing protein</fullName>
    </submittedName>
</protein>
<keyword evidence="3" id="KW-1185">Reference proteome</keyword>
<dbReference type="EMBL" id="CP099490">
    <property type="protein sequence ID" value="USQ77126.1"/>
    <property type="molecule type" value="Genomic_DNA"/>
</dbReference>
<dbReference type="PANTHER" id="PTHR42924:SF3">
    <property type="entry name" value="POLYMERASE_HISTIDINOL PHOSPHATASE N-TERMINAL DOMAIN-CONTAINING PROTEIN"/>
    <property type="match status" value="1"/>
</dbReference>
<dbReference type="CDD" id="cd07438">
    <property type="entry name" value="PHP_HisPPase_AMP"/>
    <property type="match status" value="1"/>
</dbReference>
<feature type="domain" description="Polymerase/histidinol phosphatase N-terminal" evidence="1">
    <location>
        <begin position="3"/>
        <end position="68"/>
    </location>
</feature>
<dbReference type="Proteomes" id="UP001056535">
    <property type="component" value="Chromosome"/>
</dbReference>
<dbReference type="Gene3D" id="3.20.20.140">
    <property type="entry name" value="Metal-dependent hydrolases"/>
    <property type="match status" value="1"/>
</dbReference>
<name>A0ABY4YJZ8_9MICO</name>
<dbReference type="InterPro" id="IPR016195">
    <property type="entry name" value="Pol/histidinol_Pase-like"/>
</dbReference>
<dbReference type="Gene3D" id="1.10.150.650">
    <property type="match status" value="1"/>
</dbReference>
<evidence type="ECO:0000313" key="3">
    <source>
        <dbReference type="Proteomes" id="UP001056535"/>
    </source>
</evidence>
<organism evidence="2 3">
    <name type="scientific">Ornithinimicrobium cryptoxanthini</name>
    <dbReference type="NCBI Taxonomy" id="2934161"/>
    <lineage>
        <taxon>Bacteria</taxon>
        <taxon>Bacillati</taxon>
        <taxon>Actinomycetota</taxon>
        <taxon>Actinomycetes</taxon>
        <taxon>Micrococcales</taxon>
        <taxon>Ornithinimicrobiaceae</taxon>
        <taxon>Ornithinimicrobium</taxon>
    </lineage>
</organism>
<proteinExistence type="predicted"/>
<dbReference type="InterPro" id="IPR052018">
    <property type="entry name" value="PHP_domain"/>
</dbReference>
<accession>A0ABY4YJZ8</accession>
<gene>
    <name evidence="2" type="ORF">NF557_04195</name>
</gene>
<dbReference type="Pfam" id="PF02811">
    <property type="entry name" value="PHP"/>
    <property type="match status" value="1"/>
</dbReference>
<sequence>MRIDLHTHSSHSDGTGPPAQVVREAAAAGLDVLALTDHDTAAGWSAADRAGLEVGVSVIPGIEVSCRSRGSSVHLLAYLVDPEKEAFRSELDRARASRRDRLRTMAELLIEDGYLDSFEQVLVQAQDGATLGRPHLADAMVASGRYATRDEAFAGVLSSGSRYYVGHYAPDPVRAVEVTLAAGGVPVLAHPLASARGRIIDEDVIEEMAAAGLAGLEVEHRDHTPSDMARADAIAQRLGLLQTGSSDYHGTGKPNLLGENTTSPQVLAAILAQGTGTGPLGAELTMP</sequence>
<evidence type="ECO:0000259" key="1">
    <source>
        <dbReference type="SMART" id="SM00481"/>
    </source>
</evidence>
<dbReference type="InterPro" id="IPR004013">
    <property type="entry name" value="PHP_dom"/>
</dbReference>
<dbReference type="RefSeq" id="WP_252621924.1">
    <property type="nucleotide sequence ID" value="NZ_CP099490.1"/>
</dbReference>
<reference evidence="2" key="1">
    <citation type="submission" date="2022-06" db="EMBL/GenBank/DDBJ databases">
        <title>Ornithinimicrobium JY.X270.</title>
        <authorList>
            <person name="Huang Y."/>
        </authorList>
    </citation>
    <scope>NUCLEOTIDE SEQUENCE</scope>
    <source>
        <strain evidence="2">JY.X270</strain>
    </source>
</reference>
<evidence type="ECO:0000313" key="2">
    <source>
        <dbReference type="EMBL" id="USQ77126.1"/>
    </source>
</evidence>
<dbReference type="SMART" id="SM00481">
    <property type="entry name" value="POLIIIAc"/>
    <property type="match status" value="1"/>
</dbReference>